<evidence type="ECO:0000313" key="2">
    <source>
        <dbReference type="Proteomes" id="UP000008037"/>
    </source>
</evidence>
<reference evidence="1 2" key="1">
    <citation type="journal article" date="2012" name="Environ. Microbiol.">
        <title>The genome of the ammonia-oxidizing Candidatus Nitrososphaera gargensis: insights into metabolic versatility and environmental adaptations.</title>
        <authorList>
            <person name="Spang A."/>
            <person name="Poehlein A."/>
            <person name="Offre P."/>
            <person name="Zumbragel S."/>
            <person name="Haider S."/>
            <person name="Rychlik N."/>
            <person name="Nowka B."/>
            <person name="Schmeisser C."/>
            <person name="Lebedeva E.V."/>
            <person name="Rattei T."/>
            <person name="Bohm C."/>
            <person name="Schmid M."/>
            <person name="Galushko A."/>
            <person name="Hatzenpichler R."/>
            <person name="Weinmaier T."/>
            <person name="Daniel R."/>
            <person name="Schleper C."/>
            <person name="Spieck E."/>
            <person name="Streit W."/>
            <person name="Wagner M."/>
        </authorList>
    </citation>
    <scope>NUCLEOTIDE SEQUENCE [LARGE SCALE GENOMIC DNA]</scope>
    <source>
        <strain evidence="2">Ga9.2</strain>
    </source>
</reference>
<dbReference type="KEGG" id="nga:Ngar_c06270"/>
<dbReference type="BioCyc" id="CNIT1237085:G1324-625-MONOMER"/>
<proteinExistence type="predicted"/>
<name>K0ID31_NITGG</name>
<sequence>MNAQAKKNGQKFEAKLSGYTMQTTKFGNFEMIVWTGDWSAARSIIQKASGKMRAKVIESGYHEKRDLLSAMFGSSSEYGKVYSNGKLVGQIETVKRSGKWMAKTESFA</sequence>
<accession>K0ID31</accession>
<protein>
    <submittedName>
        <fullName evidence="1">Uncharacterized protein</fullName>
    </submittedName>
</protein>
<dbReference type="AlphaFoldDB" id="K0ID31"/>
<keyword evidence="2" id="KW-1185">Reference proteome</keyword>
<evidence type="ECO:0000313" key="1">
    <source>
        <dbReference type="EMBL" id="AFU57570.1"/>
    </source>
</evidence>
<gene>
    <name evidence="1" type="ordered locus">Ngar_c06270</name>
</gene>
<organism evidence="1 2">
    <name type="scientific">Nitrososphaera gargensis (strain Ga9.2)</name>
    <dbReference type="NCBI Taxonomy" id="1237085"/>
    <lineage>
        <taxon>Archaea</taxon>
        <taxon>Nitrososphaerota</taxon>
        <taxon>Nitrososphaeria</taxon>
        <taxon>Nitrososphaerales</taxon>
        <taxon>Nitrososphaeraceae</taxon>
        <taxon>Nitrososphaera</taxon>
    </lineage>
</organism>
<dbReference type="EMBL" id="CP002408">
    <property type="protein sequence ID" value="AFU57570.1"/>
    <property type="molecule type" value="Genomic_DNA"/>
</dbReference>
<dbReference type="HOGENOM" id="CLU_161800_0_0_2"/>
<dbReference type="Proteomes" id="UP000008037">
    <property type="component" value="Chromosome"/>
</dbReference>
<dbReference type="InParanoid" id="K0ID31"/>